<reference evidence="2" key="2">
    <citation type="submission" date="2023-02" db="EMBL/GenBank/DDBJ databases">
        <authorList>
            <consortium name="DOE Joint Genome Institute"/>
            <person name="Mondo S.J."/>
            <person name="Chang Y."/>
            <person name="Wang Y."/>
            <person name="Ahrendt S."/>
            <person name="Andreopoulos W."/>
            <person name="Barry K."/>
            <person name="Beard J."/>
            <person name="Benny G.L."/>
            <person name="Blankenship S."/>
            <person name="Bonito G."/>
            <person name="Cuomo C."/>
            <person name="Desiro A."/>
            <person name="Gervers K.A."/>
            <person name="Hundley H."/>
            <person name="Kuo A."/>
            <person name="LaButti K."/>
            <person name="Lang B.F."/>
            <person name="Lipzen A."/>
            <person name="O'Donnell K."/>
            <person name="Pangilinan J."/>
            <person name="Reynolds N."/>
            <person name="Sandor L."/>
            <person name="Smith M.W."/>
            <person name="Tsang A."/>
            <person name="Grigoriev I.V."/>
            <person name="Stajich J.E."/>
            <person name="Spatafora J.W."/>
        </authorList>
    </citation>
    <scope>NUCLEOTIDE SEQUENCE</scope>
    <source>
        <strain evidence="2">RSA 2281</strain>
    </source>
</reference>
<sequence>MAGTSQKEEFQSPECCNIYLPILLLGGGASNLTLLENTDVAYILNTQGVEKGRETDEVRVMYINQWAWASSVDAIKPELEPIDTPGQASESMKDARISGHIITGVTIGGAIGFAALLSRA</sequence>
<keyword evidence="1" id="KW-0812">Transmembrane</keyword>
<keyword evidence="3" id="KW-1185">Reference proteome</keyword>
<evidence type="ECO:0000313" key="3">
    <source>
        <dbReference type="Proteomes" id="UP001209540"/>
    </source>
</evidence>
<protein>
    <submittedName>
        <fullName evidence="2">Uncharacterized protein</fullName>
    </submittedName>
</protein>
<name>A0AAD5JYI6_9FUNG</name>
<comment type="caution">
    <text evidence="2">The sequence shown here is derived from an EMBL/GenBank/DDBJ whole genome shotgun (WGS) entry which is preliminary data.</text>
</comment>
<organism evidence="2 3">
    <name type="scientific">Phascolomyces articulosus</name>
    <dbReference type="NCBI Taxonomy" id="60185"/>
    <lineage>
        <taxon>Eukaryota</taxon>
        <taxon>Fungi</taxon>
        <taxon>Fungi incertae sedis</taxon>
        <taxon>Mucoromycota</taxon>
        <taxon>Mucoromycotina</taxon>
        <taxon>Mucoromycetes</taxon>
        <taxon>Mucorales</taxon>
        <taxon>Lichtheimiaceae</taxon>
        <taxon>Phascolomyces</taxon>
    </lineage>
</organism>
<keyword evidence="1" id="KW-1133">Transmembrane helix</keyword>
<dbReference type="EMBL" id="JAIXMP010000016">
    <property type="protein sequence ID" value="KAI9260595.1"/>
    <property type="molecule type" value="Genomic_DNA"/>
</dbReference>
<reference evidence="2" key="1">
    <citation type="journal article" date="2022" name="IScience">
        <title>Evolution of zygomycete secretomes and the origins of terrestrial fungal ecologies.</title>
        <authorList>
            <person name="Chang Y."/>
            <person name="Wang Y."/>
            <person name="Mondo S."/>
            <person name="Ahrendt S."/>
            <person name="Andreopoulos W."/>
            <person name="Barry K."/>
            <person name="Beard J."/>
            <person name="Benny G.L."/>
            <person name="Blankenship S."/>
            <person name="Bonito G."/>
            <person name="Cuomo C."/>
            <person name="Desiro A."/>
            <person name="Gervers K.A."/>
            <person name="Hundley H."/>
            <person name="Kuo A."/>
            <person name="LaButti K."/>
            <person name="Lang B.F."/>
            <person name="Lipzen A."/>
            <person name="O'Donnell K."/>
            <person name="Pangilinan J."/>
            <person name="Reynolds N."/>
            <person name="Sandor L."/>
            <person name="Smith M.E."/>
            <person name="Tsang A."/>
            <person name="Grigoriev I.V."/>
            <person name="Stajich J.E."/>
            <person name="Spatafora J.W."/>
        </authorList>
    </citation>
    <scope>NUCLEOTIDE SEQUENCE</scope>
    <source>
        <strain evidence="2">RSA 2281</strain>
    </source>
</reference>
<feature type="transmembrane region" description="Helical" evidence="1">
    <location>
        <begin position="97"/>
        <end position="117"/>
    </location>
</feature>
<evidence type="ECO:0000256" key="1">
    <source>
        <dbReference type="SAM" id="Phobius"/>
    </source>
</evidence>
<gene>
    <name evidence="2" type="ORF">BDA99DRAFT_538198</name>
</gene>
<accession>A0AAD5JYI6</accession>
<dbReference type="AlphaFoldDB" id="A0AAD5JYI6"/>
<keyword evidence="1" id="KW-0472">Membrane</keyword>
<proteinExistence type="predicted"/>
<dbReference type="Proteomes" id="UP001209540">
    <property type="component" value="Unassembled WGS sequence"/>
</dbReference>
<evidence type="ECO:0000313" key="2">
    <source>
        <dbReference type="EMBL" id="KAI9260595.1"/>
    </source>
</evidence>